<dbReference type="RefSeq" id="XP_023159929.1">
    <property type="nucleotide sequence ID" value="XM_023304161.2"/>
</dbReference>
<keyword evidence="1" id="KW-0472">Membrane</keyword>
<feature type="transmembrane region" description="Helical" evidence="1">
    <location>
        <begin position="205"/>
        <end position="223"/>
    </location>
</feature>
<feature type="transmembrane region" description="Helical" evidence="1">
    <location>
        <begin position="54"/>
        <end position="74"/>
    </location>
</feature>
<protein>
    <submittedName>
        <fullName evidence="3">Uncharacterized protein LOC111592126 isoform X1</fullName>
    </submittedName>
</protein>
<sequence>MEDLQSQPYYYKLERRKFACITYTVTGCFLLFALIQWFMFHLLEDINTYFTRNYWLGIVFFIFSLLLIVVFIFFEDLRFSAPVNWIIAIIIYECIIVGVTSLIVRHYKYQLIMSFLIWTFVLLVFLVFGSFIPHDLTVDIVVLVVFAILCLIGAMYFLMLHIVSNVPYTFFVYRAFVLFSVVTFIMYHAQIINGGRFAEIRDNDYLLASLILFYDFLLMYLFTFQFAPKWSDLCDVHRNTTGALILDRHINLPGYS</sequence>
<keyword evidence="2" id="KW-1185">Reference proteome</keyword>
<feature type="transmembrane region" description="Helical" evidence="1">
    <location>
        <begin position="21"/>
        <end position="42"/>
    </location>
</feature>
<feature type="transmembrane region" description="Helical" evidence="1">
    <location>
        <begin position="140"/>
        <end position="159"/>
    </location>
</feature>
<name>A0A6J1L9S4_DROHY</name>
<reference evidence="3" key="1">
    <citation type="submission" date="2025-08" db="UniProtKB">
        <authorList>
            <consortium name="RefSeq"/>
        </authorList>
    </citation>
    <scope>IDENTIFICATION</scope>
    <source>
        <strain evidence="3">15085-1641.00</strain>
        <tissue evidence="3">Whole body</tissue>
    </source>
</reference>
<keyword evidence="1" id="KW-1133">Transmembrane helix</keyword>
<dbReference type="Proteomes" id="UP000504633">
    <property type="component" value="Unplaced"/>
</dbReference>
<keyword evidence="1" id="KW-0812">Transmembrane</keyword>
<dbReference type="OMA" id="TFIMYHA"/>
<dbReference type="GeneID" id="111592126"/>
<feature type="transmembrane region" description="Helical" evidence="1">
    <location>
        <begin position="171"/>
        <end position="193"/>
    </location>
</feature>
<evidence type="ECO:0000313" key="2">
    <source>
        <dbReference type="Proteomes" id="UP000504633"/>
    </source>
</evidence>
<dbReference type="KEGG" id="dhe:111592126"/>
<organism evidence="2 3">
    <name type="scientific">Drosophila hydei</name>
    <name type="common">Fruit fly</name>
    <dbReference type="NCBI Taxonomy" id="7224"/>
    <lineage>
        <taxon>Eukaryota</taxon>
        <taxon>Metazoa</taxon>
        <taxon>Ecdysozoa</taxon>
        <taxon>Arthropoda</taxon>
        <taxon>Hexapoda</taxon>
        <taxon>Insecta</taxon>
        <taxon>Pterygota</taxon>
        <taxon>Neoptera</taxon>
        <taxon>Endopterygota</taxon>
        <taxon>Diptera</taxon>
        <taxon>Brachycera</taxon>
        <taxon>Muscomorpha</taxon>
        <taxon>Ephydroidea</taxon>
        <taxon>Drosophilidae</taxon>
        <taxon>Drosophila</taxon>
    </lineage>
</organism>
<dbReference type="AlphaFoldDB" id="A0A6J1L9S4"/>
<dbReference type="OrthoDB" id="7967828at2759"/>
<feature type="transmembrane region" description="Helical" evidence="1">
    <location>
        <begin position="83"/>
        <end position="103"/>
    </location>
</feature>
<feature type="transmembrane region" description="Helical" evidence="1">
    <location>
        <begin position="109"/>
        <end position="128"/>
    </location>
</feature>
<proteinExistence type="predicted"/>
<evidence type="ECO:0000313" key="3">
    <source>
        <dbReference type="RefSeq" id="XP_023159929.1"/>
    </source>
</evidence>
<evidence type="ECO:0000256" key="1">
    <source>
        <dbReference type="SAM" id="Phobius"/>
    </source>
</evidence>
<gene>
    <name evidence="3" type="primary">LOC111592126</name>
</gene>
<accession>A0A6J1L9S4</accession>